<proteinExistence type="predicted"/>
<protein>
    <recommendedName>
        <fullName evidence="2">Protein TsetseEP domain-containing protein</fullName>
    </recommendedName>
</protein>
<gene>
    <name evidence="3" type="ORF">DMAD_01099</name>
</gene>
<dbReference type="AlphaFoldDB" id="A0AAU9FYR7"/>
<evidence type="ECO:0000256" key="1">
    <source>
        <dbReference type="SAM" id="SignalP"/>
    </source>
</evidence>
<reference evidence="3 4" key="1">
    <citation type="submission" date="2024-02" db="EMBL/GenBank/DDBJ databases">
        <title>A chromosome-level genome assembly of Drosophila madeirensis, a fruit fly species endemic to Madeira island.</title>
        <authorList>
            <person name="Tomihara K."/>
            <person name="Llopart A."/>
            <person name="Yamamoto D."/>
        </authorList>
    </citation>
    <scope>NUCLEOTIDE SEQUENCE [LARGE SCALE GENOMIC DNA]</scope>
    <source>
        <strain evidence="3 4">RF1</strain>
    </source>
</reference>
<feature type="domain" description="Protein TsetseEP" evidence="2">
    <location>
        <begin position="78"/>
        <end position="196"/>
    </location>
</feature>
<evidence type="ECO:0000259" key="2">
    <source>
        <dbReference type="Pfam" id="PF05267"/>
    </source>
</evidence>
<sequence>MKSIVAVVLALCVASALAQPLATPSQLDAQVRSVVDEMTEIGKNTGEALLHQYEEIVLEPQHELEEAVEQVEARRTENPECVAAEDEEIARILDVAHEELHSCGVVAAHTSAEIATDVSAATQQLTFGGYNLMRTYNKCNSYNSNILKQPCMARFYVQASIFLIGANSSIKTIKKSTNERIPAVFAESNVCTHDASAQAVLGLEKVNRQIDACASRR</sequence>
<accession>A0AAU9FYR7</accession>
<evidence type="ECO:0000313" key="4">
    <source>
        <dbReference type="Proteomes" id="UP001500889"/>
    </source>
</evidence>
<keyword evidence="4" id="KW-1185">Reference proteome</keyword>
<dbReference type="Pfam" id="PF05267">
    <property type="entry name" value="DUF725"/>
    <property type="match status" value="1"/>
</dbReference>
<feature type="chain" id="PRO_5043795957" description="Protein TsetseEP domain-containing protein" evidence="1">
    <location>
        <begin position="19"/>
        <end position="217"/>
    </location>
</feature>
<evidence type="ECO:0000313" key="3">
    <source>
        <dbReference type="EMBL" id="BFG01313.1"/>
    </source>
</evidence>
<dbReference type="Proteomes" id="UP001500889">
    <property type="component" value="Chromosome A"/>
</dbReference>
<dbReference type="InterPro" id="IPR007931">
    <property type="entry name" value="TsetseEP"/>
</dbReference>
<organism evidence="3 4">
    <name type="scientific">Drosophila madeirensis</name>
    <name type="common">Fruit fly</name>
    <dbReference type="NCBI Taxonomy" id="30013"/>
    <lineage>
        <taxon>Eukaryota</taxon>
        <taxon>Metazoa</taxon>
        <taxon>Ecdysozoa</taxon>
        <taxon>Arthropoda</taxon>
        <taxon>Hexapoda</taxon>
        <taxon>Insecta</taxon>
        <taxon>Pterygota</taxon>
        <taxon>Neoptera</taxon>
        <taxon>Endopterygota</taxon>
        <taxon>Diptera</taxon>
        <taxon>Brachycera</taxon>
        <taxon>Muscomorpha</taxon>
        <taxon>Ephydroidea</taxon>
        <taxon>Drosophilidae</taxon>
        <taxon>Drosophila</taxon>
        <taxon>Sophophora</taxon>
    </lineage>
</organism>
<keyword evidence="1" id="KW-0732">Signal</keyword>
<name>A0AAU9FYR7_DROMD</name>
<feature type="signal peptide" evidence="1">
    <location>
        <begin position="1"/>
        <end position="18"/>
    </location>
</feature>
<dbReference type="EMBL" id="AP029266">
    <property type="protein sequence ID" value="BFG01313.1"/>
    <property type="molecule type" value="Genomic_DNA"/>
</dbReference>